<evidence type="ECO:0000259" key="8">
    <source>
        <dbReference type="Pfam" id="PF01850"/>
    </source>
</evidence>
<evidence type="ECO:0000313" key="9">
    <source>
        <dbReference type="EMBL" id="QEH35005.1"/>
    </source>
</evidence>
<accession>A0A5B9W4H5</accession>
<dbReference type="GO" id="GO:0016787">
    <property type="term" value="F:hydrolase activity"/>
    <property type="evidence" value="ECO:0007669"/>
    <property type="project" value="UniProtKB-KW"/>
</dbReference>
<comment type="similarity">
    <text evidence="7">Belongs to the PINc/VapC protein family.</text>
</comment>
<dbReference type="CDD" id="cd09881">
    <property type="entry name" value="PIN_VapC4-5_FitB-like"/>
    <property type="match status" value="1"/>
</dbReference>
<evidence type="ECO:0000256" key="1">
    <source>
        <dbReference type="ARBA" id="ARBA00001946"/>
    </source>
</evidence>
<dbReference type="SUPFAM" id="SSF88723">
    <property type="entry name" value="PIN domain-like"/>
    <property type="match status" value="1"/>
</dbReference>
<dbReference type="GO" id="GO:0046872">
    <property type="term" value="F:metal ion binding"/>
    <property type="evidence" value="ECO:0007669"/>
    <property type="project" value="UniProtKB-KW"/>
</dbReference>
<proteinExistence type="inferred from homology"/>
<evidence type="ECO:0000256" key="2">
    <source>
        <dbReference type="ARBA" id="ARBA00022649"/>
    </source>
</evidence>
<keyword evidence="6" id="KW-0460">Magnesium</keyword>
<dbReference type="PANTHER" id="PTHR33653:SF1">
    <property type="entry name" value="RIBONUCLEASE VAPC2"/>
    <property type="match status" value="1"/>
</dbReference>
<evidence type="ECO:0000256" key="3">
    <source>
        <dbReference type="ARBA" id="ARBA00022722"/>
    </source>
</evidence>
<keyword evidence="10" id="KW-1185">Reference proteome</keyword>
<reference evidence="9 10" key="1">
    <citation type="submission" date="2019-08" db="EMBL/GenBank/DDBJ databases">
        <title>Deep-cultivation of Planctomycetes and their phenomic and genomic characterization uncovers novel biology.</title>
        <authorList>
            <person name="Wiegand S."/>
            <person name="Jogler M."/>
            <person name="Boedeker C."/>
            <person name="Pinto D."/>
            <person name="Vollmers J."/>
            <person name="Rivas-Marin E."/>
            <person name="Kohn T."/>
            <person name="Peeters S.H."/>
            <person name="Heuer A."/>
            <person name="Rast P."/>
            <person name="Oberbeckmann S."/>
            <person name="Bunk B."/>
            <person name="Jeske O."/>
            <person name="Meyerdierks A."/>
            <person name="Storesund J.E."/>
            <person name="Kallscheuer N."/>
            <person name="Luecker S."/>
            <person name="Lage O.M."/>
            <person name="Pohl T."/>
            <person name="Merkel B.J."/>
            <person name="Hornburger P."/>
            <person name="Mueller R.-W."/>
            <person name="Bruemmer F."/>
            <person name="Labrenz M."/>
            <person name="Spormann A.M."/>
            <person name="Op den Camp H."/>
            <person name="Overmann J."/>
            <person name="Amann R."/>
            <person name="Jetten M.S.M."/>
            <person name="Mascher T."/>
            <person name="Medema M.H."/>
            <person name="Devos D.P."/>
            <person name="Kaster A.-K."/>
            <person name="Ovreas L."/>
            <person name="Rohde M."/>
            <person name="Galperin M.Y."/>
            <person name="Jogler C."/>
        </authorList>
    </citation>
    <scope>NUCLEOTIDE SEQUENCE [LARGE SCALE GENOMIC DNA]</scope>
    <source>
        <strain evidence="9 10">OJF2</strain>
    </source>
</reference>
<evidence type="ECO:0000313" key="10">
    <source>
        <dbReference type="Proteomes" id="UP000324233"/>
    </source>
</evidence>
<dbReference type="AlphaFoldDB" id="A0A5B9W4H5"/>
<protein>
    <submittedName>
        <fullName evidence="9">tRNA(fMet)-specific endonuclease VapC</fullName>
        <ecNumber evidence="9">3.1.-.-</ecNumber>
    </submittedName>
</protein>
<gene>
    <name evidence="9" type="primary">vapC_3</name>
    <name evidence="9" type="ORF">OJF2_35500</name>
</gene>
<dbReference type="Gene3D" id="3.40.50.1010">
    <property type="entry name" value="5'-nuclease"/>
    <property type="match status" value="1"/>
</dbReference>
<keyword evidence="2" id="KW-1277">Toxin-antitoxin system</keyword>
<keyword evidence="9" id="KW-0255">Endonuclease</keyword>
<dbReference type="PANTHER" id="PTHR33653">
    <property type="entry name" value="RIBONUCLEASE VAPC2"/>
    <property type="match status" value="1"/>
</dbReference>
<name>A0A5B9W4H5_9BACT</name>
<dbReference type="InterPro" id="IPR002716">
    <property type="entry name" value="PIN_dom"/>
</dbReference>
<dbReference type="KEGG" id="agv:OJF2_35500"/>
<sequence>MKFLLDTDICSANLKGHHAVCSRCAQYRGRLYASTVTVGELFTWALRSKAPPNRLADILAFLSEVTVLDLDWAVAWKFAEIRALLFDMGSPPPDMDLVNAATALVHGLTMVTHNTQV</sequence>
<dbReference type="GO" id="GO:0004519">
    <property type="term" value="F:endonuclease activity"/>
    <property type="evidence" value="ECO:0007669"/>
    <property type="project" value="UniProtKB-KW"/>
</dbReference>
<keyword evidence="4" id="KW-0479">Metal-binding</keyword>
<dbReference type="Proteomes" id="UP000324233">
    <property type="component" value="Chromosome"/>
</dbReference>
<dbReference type="InterPro" id="IPR050556">
    <property type="entry name" value="Type_II_TA_system_RNase"/>
</dbReference>
<dbReference type="InterPro" id="IPR029060">
    <property type="entry name" value="PIN-like_dom_sf"/>
</dbReference>
<organism evidence="9 10">
    <name type="scientific">Aquisphaera giovannonii</name>
    <dbReference type="NCBI Taxonomy" id="406548"/>
    <lineage>
        <taxon>Bacteria</taxon>
        <taxon>Pseudomonadati</taxon>
        <taxon>Planctomycetota</taxon>
        <taxon>Planctomycetia</taxon>
        <taxon>Isosphaerales</taxon>
        <taxon>Isosphaeraceae</taxon>
        <taxon>Aquisphaera</taxon>
    </lineage>
</organism>
<dbReference type="EC" id="3.1.-.-" evidence="9"/>
<feature type="domain" description="PIN" evidence="8">
    <location>
        <begin position="4"/>
        <end position="115"/>
    </location>
</feature>
<dbReference type="EMBL" id="CP042997">
    <property type="protein sequence ID" value="QEH35005.1"/>
    <property type="molecule type" value="Genomic_DNA"/>
</dbReference>
<keyword evidence="3" id="KW-0540">Nuclease</keyword>
<evidence type="ECO:0000256" key="6">
    <source>
        <dbReference type="ARBA" id="ARBA00022842"/>
    </source>
</evidence>
<evidence type="ECO:0000256" key="4">
    <source>
        <dbReference type="ARBA" id="ARBA00022723"/>
    </source>
</evidence>
<keyword evidence="5 9" id="KW-0378">Hydrolase</keyword>
<dbReference type="Pfam" id="PF01850">
    <property type="entry name" value="PIN"/>
    <property type="match status" value="1"/>
</dbReference>
<comment type="cofactor">
    <cofactor evidence="1">
        <name>Mg(2+)</name>
        <dbReference type="ChEBI" id="CHEBI:18420"/>
    </cofactor>
</comment>
<evidence type="ECO:0000256" key="7">
    <source>
        <dbReference type="ARBA" id="ARBA00038093"/>
    </source>
</evidence>
<evidence type="ECO:0000256" key="5">
    <source>
        <dbReference type="ARBA" id="ARBA00022801"/>
    </source>
</evidence>
<dbReference type="RefSeq" id="WP_168221870.1">
    <property type="nucleotide sequence ID" value="NZ_CP042997.1"/>
</dbReference>